<dbReference type="Gene3D" id="2.70.20.10">
    <property type="entry name" value="Topoisomerase I, domain 3"/>
    <property type="match status" value="1"/>
</dbReference>
<dbReference type="Gene3D" id="1.10.460.10">
    <property type="entry name" value="Topoisomerase I, domain 2"/>
    <property type="match status" value="1"/>
</dbReference>
<evidence type="ECO:0000313" key="12">
    <source>
        <dbReference type="EMBL" id="QIA88620.1"/>
    </source>
</evidence>
<dbReference type="SUPFAM" id="SSF56712">
    <property type="entry name" value="Prokaryotic type I DNA topoisomerase"/>
    <property type="match status" value="1"/>
</dbReference>
<evidence type="ECO:0000259" key="11">
    <source>
        <dbReference type="PROSITE" id="PS52039"/>
    </source>
</evidence>
<dbReference type="InterPro" id="IPR006171">
    <property type="entry name" value="TOPRIM_dom"/>
</dbReference>
<evidence type="ECO:0000256" key="4">
    <source>
        <dbReference type="ARBA" id="ARBA00023029"/>
    </source>
</evidence>
<dbReference type="PANTHER" id="PTHR11390">
    <property type="entry name" value="PROKARYOTIC DNA TOPOISOMERASE"/>
    <property type="match status" value="1"/>
</dbReference>
<dbReference type="SMART" id="SM00493">
    <property type="entry name" value="TOPRIM"/>
    <property type="match status" value="1"/>
</dbReference>
<dbReference type="Proteomes" id="UP000464749">
    <property type="component" value="Plasmid unnamed2"/>
</dbReference>
<dbReference type="Gene3D" id="1.10.290.10">
    <property type="entry name" value="Topoisomerase I, domain 4"/>
    <property type="match status" value="1"/>
</dbReference>
<dbReference type="Pfam" id="PF01131">
    <property type="entry name" value="Topoisom_bac"/>
    <property type="match status" value="1"/>
</dbReference>
<evidence type="ECO:0000256" key="1">
    <source>
        <dbReference type="ARBA" id="ARBA00000213"/>
    </source>
</evidence>
<geneLocation type="plasmid" evidence="12 13">
    <name>unnamed2</name>
</geneLocation>
<keyword evidence="4" id="KW-0799">Topoisomerase</keyword>
<dbReference type="InterPro" id="IPR023405">
    <property type="entry name" value="Topo_IA_core_domain"/>
</dbReference>
<feature type="domain" description="Topo IA-type catalytic" evidence="11">
    <location>
        <begin position="168"/>
        <end position="591"/>
    </location>
</feature>
<dbReference type="GO" id="GO:0006310">
    <property type="term" value="P:DNA recombination"/>
    <property type="evidence" value="ECO:0007669"/>
    <property type="project" value="TreeGrafter"/>
</dbReference>
<reference evidence="12 13" key="1">
    <citation type="submission" date="2019-06" db="EMBL/GenBank/DDBJ databases">
        <title>Whole genome sequencing of Lactobacillus johnsonii strain G2A.</title>
        <authorList>
            <person name="Conlan S."/>
            <person name="Thomas P.J."/>
            <person name="Mullikin J."/>
            <person name="Singer J."/>
            <person name="Weaver C."/>
            <person name="Segre J.A."/>
        </authorList>
    </citation>
    <scope>NUCLEOTIDE SEQUENCE [LARGE SCALE GENOMIC DNA]</scope>
    <source>
        <strain evidence="12 13">G2A</strain>
        <plasmid evidence="12 13">unnamed2</plasmid>
    </source>
</reference>
<name>A0A9X7TI14_LACJH</name>
<dbReference type="AlphaFoldDB" id="A0A9X7TI14"/>
<dbReference type="GO" id="GO:0003677">
    <property type="term" value="F:DNA binding"/>
    <property type="evidence" value="ECO:0007669"/>
    <property type="project" value="UniProtKB-KW"/>
</dbReference>
<dbReference type="Pfam" id="PF01751">
    <property type="entry name" value="Toprim"/>
    <property type="match status" value="1"/>
</dbReference>
<dbReference type="InterPro" id="IPR013497">
    <property type="entry name" value="Topo_IA_cen"/>
</dbReference>
<evidence type="ECO:0000256" key="10">
    <source>
        <dbReference type="ARBA" id="ARBA00032877"/>
    </source>
</evidence>
<comment type="catalytic activity">
    <reaction evidence="1">
        <text>ATP-independent breakage of single-stranded DNA, followed by passage and rejoining.</text>
        <dbReference type="EC" id="5.6.2.1"/>
    </reaction>
</comment>
<dbReference type="PROSITE" id="PS52039">
    <property type="entry name" value="TOPO_IA_2"/>
    <property type="match status" value="1"/>
</dbReference>
<dbReference type="InterPro" id="IPR013826">
    <property type="entry name" value="Topo_IA_cen_sub3"/>
</dbReference>
<evidence type="ECO:0000256" key="9">
    <source>
        <dbReference type="ARBA" id="ARBA00032235"/>
    </source>
</evidence>
<proteinExistence type="inferred from homology"/>
<dbReference type="PRINTS" id="PR00417">
    <property type="entry name" value="PRTPISMRASEI"/>
</dbReference>
<dbReference type="InterPro" id="IPR003602">
    <property type="entry name" value="Topo_IA_DNA-bd_dom"/>
</dbReference>
<keyword evidence="5" id="KW-0238">DNA-binding</keyword>
<dbReference type="SMART" id="SM00437">
    <property type="entry name" value="TOP1Ac"/>
    <property type="match status" value="1"/>
</dbReference>
<sequence>MKLMILNEKGDQAKTFAKILGGKSGFLPNGDSYDIVHSSGHLLKFKKPQDNVSEEVASKYNDWKNLSSYPWNIHDFKWQYELNPSGNPPSIKHTQKLLKTIKETSVGQDAIVIATDDDPSGEGDVLAWEIINYIGWKGKVFRIRFDSETKESVTKSLKSMTNAREGKDQCIYHAGIARQIFDYLSQQLSPIATINARNEGYSTDALRLGRLKSVINMVVWYQNYLRAHYVKKPFYEVRYKDENGNIFKRQLNDGDPGRFSEEDLGKKDLANYNSSSIEIVKEEEKRQQPPALLSYSDLNVLVSKEGFSDSQFDNVYEHMYIKGLVSYPRTEDTKIDQELFDQLLPLADKIAKLVGVDPKLLTFRKLRKKHYKKHTDHGANRPGTTVPNSLQAIKDEYGAIGVSIYTHLAKSFLSILCEDYIYKQTQAKLSSYPEFTSTINTPINLNYKLVFDEKELDDTDDKKEESSKSFSSLANPFLYKGSNTPPAKPTKSFVNNFLKKNGLGTGATRVSAFKTLSEGNKSTMKLTRKDGYVLNYNGTLSALITRHAGIANVKVTKTLQDYLTLVKQNKIDWKQIPPLMSKIVVHDMPIIQNNAKELHLDKQLSYLAAKANPSYEKKDKVEGTWLGKSVKIAKTWGSHEFTSEELQNLFENKEIEFLAKKKNGETYMAKGKLQNQEVSIIKNGRKTTIKYVGFALTPKELKEDKNHFVGIWKHKKVRVWNRYGDHIFSKEEQEKLLHDQEIEFSGTSKKTNKTYTVKGKLGIQVRKGYKNVVFKAKFK</sequence>
<accession>A0A9X7TI14</accession>
<dbReference type="PANTHER" id="PTHR11390:SF21">
    <property type="entry name" value="DNA TOPOISOMERASE 3-ALPHA"/>
    <property type="match status" value="1"/>
</dbReference>
<dbReference type="InterPro" id="IPR003601">
    <property type="entry name" value="Topo_IA_2"/>
</dbReference>
<evidence type="ECO:0000256" key="7">
    <source>
        <dbReference type="ARBA" id="ARBA00030003"/>
    </source>
</evidence>
<evidence type="ECO:0000256" key="5">
    <source>
        <dbReference type="ARBA" id="ARBA00023125"/>
    </source>
</evidence>
<dbReference type="EMBL" id="CP040856">
    <property type="protein sequence ID" value="QIA88620.1"/>
    <property type="molecule type" value="Genomic_DNA"/>
</dbReference>
<dbReference type="InterPro" id="IPR013825">
    <property type="entry name" value="Topo_IA_cen_sub2"/>
</dbReference>
<dbReference type="EC" id="5.6.2.1" evidence="3"/>
<dbReference type="GO" id="GO:0043597">
    <property type="term" value="C:cytoplasmic replication fork"/>
    <property type="evidence" value="ECO:0007669"/>
    <property type="project" value="TreeGrafter"/>
</dbReference>
<keyword evidence="12" id="KW-0614">Plasmid</keyword>
<keyword evidence="6" id="KW-0413">Isomerase</keyword>
<dbReference type="SMART" id="SM00436">
    <property type="entry name" value="TOP1Bc"/>
    <property type="match status" value="1"/>
</dbReference>
<evidence type="ECO:0000256" key="3">
    <source>
        <dbReference type="ARBA" id="ARBA00012891"/>
    </source>
</evidence>
<dbReference type="GO" id="GO:0003917">
    <property type="term" value="F:DNA topoisomerase type I (single strand cut, ATP-independent) activity"/>
    <property type="evidence" value="ECO:0007669"/>
    <property type="project" value="UniProtKB-EC"/>
</dbReference>
<comment type="similarity">
    <text evidence="2">Belongs to the type IA topoisomerase family.</text>
</comment>
<dbReference type="Gene3D" id="3.40.50.140">
    <property type="match status" value="1"/>
</dbReference>
<evidence type="ECO:0000256" key="8">
    <source>
        <dbReference type="ARBA" id="ARBA00031985"/>
    </source>
</evidence>
<dbReference type="InterPro" id="IPR013824">
    <property type="entry name" value="Topo_IA_cen_sub1"/>
</dbReference>
<dbReference type="GO" id="GO:0006265">
    <property type="term" value="P:DNA topological change"/>
    <property type="evidence" value="ECO:0007669"/>
    <property type="project" value="InterPro"/>
</dbReference>
<gene>
    <name evidence="12" type="ORF">FEE39_10280</name>
</gene>
<protein>
    <recommendedName>
        <fullName evidence="3">DNA topoisomerase</fullName>
        <ecNumber evidence="3">5.6.2.1</ecNumber>
    </recommendedName>
    <alternativeName>
        <fullName evidence="10">Omega-protein</fullName>
    </alternativeName>
    <alternativeName>
        <fullName evidence="9">Relaxing enzyme</fullName>
    </alternativeName>
    <alternativeName>
        <fullName evidence="7">Swivelase</fullName>
    </alternativeName>
    <alternativeName>
        <fullName evidence="8">Untwisting enzyme</fullName>
    </alternativeName>
</protein>
<dbReference type="InterPro" id="IPR000380">
    <property type="entry name" value="Topo_IA"/>
</dbReference>
<evidence type="ECO:0000256" key="2">
    <source>
        <dbReference type="ARBA" id="ARBA00009446"/>
    </source>
</evidence>
<evidence type="ECO:0000256" key="6">
    <source>
        <dbReference type="ARBA" id="ARBA00023235"/>
    </source>
</evidence>
<dbReference type="GO" id="GO:0006281">
    <property type="term" value="P:DNA repair"/>
    <property type="evidence" value="ECO:0007669"/>
    <property type="project" value="TreeGrafter"/>
</dbReference>
<organism evidence="12 13">
    <name type="scientific">Lactobacillus johnsonii</name>
    <dbReference type="NCBI Taxonomy" id="33959"/>
    <lineage>
        <taxon>Bacteria</taxon>
        <taxon>Bacillati</taxon>
        <taxon>Bacillota</taxon>
        <taxon>Bacilli</taxon>
        <taxon>Lactobacillales</taxon>
        <taxon>Lactobacillaceae</taxon>
        <taxon>Lactobacillus</taxon>
    </lineage>
</organism>
<evidence type="ECO:0000313" key="13">
    <source>
        <dbReference type="Proteomes" id="UP000464749"/>
    </source>
</evidence>